<evidence type="ECO:0000313" key="1">
    <source>
        <dbReference type="EMBL" id="CAL1682699.1"/>
    </source>
</evidence>
<gene>
    <name evidence="1" type="ORF">LPLAT_LOCUS8584</name>
</gene>
<sequence length="117" mass="13008">MVTESFNPELTWLAQKTSTKCIFAEIINSQRTFEIGRFSPFALPFLLIKHGRSEAANLILTAMTLVETARRCMFGRGRTRVSLDYAAAAGNSKVAGKFVRHVGRRINQTPLISGQGY</sequence>
<accession>A0AAV2NSD0</accession>
<dbReference type="EMBL" id="OZ034827">
    <property type="protein sequence ID" value="CAL1682699.1"/>
    <property type="molecule type" value="Genomic_DNA"/>
</dbReference>
<dbReference type="AlphaFoldDB" id="A0AAV2NSD0"/>
<reference evidence="1" key="1">
    <citation type="submission" date="2024-04" db="EMBL/GenBank/DDBJ databases">
        <authorList>
            <consortium name="Molecular Ecology Group"/>
        </authorList>
    </citation>
    <scope>NUCLEOTIDE SEQUENCE</scope>
</reference>
<protein>
    <submittedName>
        <fullName evidence="1">Uncharacterized protein</fullName>
    </submittedName>
</protein>
<keyword evidence="2" id="KW-1185">Reference proteome</keyword>
<dbReference type="Proteomes" id="UP001497644">
    <property type="component" value="Chromosome 4"/>
</dbReference>
<name>A0AAV2NSD0_9HYME</name>
<evidence type="ECO:0000313" key="2">
    <source>
        <dbReference type="Proteomes" id="UP001497644"/>
    </source>
</evidence>
<organism evidence="1 2">
    <name type="scientific">Lasius platythorax</name>
    <dbReference type="NCBI Taxonomy" id="488582"/>
    <lineage>
        <taxon>Eukaryota</taxon>
        <taxon>Metazoa</taxon>
        <taxon>Ecdysozoa</taxon>
        <taxon>Arthropoda</taxon>
        <taxon>Hexapoda</taxon>
        <taxon>Insecta</taxon>
        <taxon>Pterygota</taxon>
        <taxon>Neoptera</taxon>
        <taxon>Endopterygota</taxon>
        <taxon>Hymenoptera</taxon>
        <taxon>Apocrita</taxon>
        <taxon>Aculeata</taxon>
        <taxon>Formicoidea</taxon>
        <taxon>Formicidae</taxon>
        <taxon>Formicinae</taxon>
        <taxon>Lasius</taxon>
        <taxon>Lasius</taxon>
    </lineage>
</organism>
<proteinExistence type="predicted"/>